<evidence type="ECO:0000256" key="5">
    <source>
        <dbReference type="ARBA" id="ARBA00022771"/>
    </source>
</evidence>
<dbReference type="SMART" id="SM00355">
    <property type="entry name" value="ZnF_C2H2"/>
    <property type="match status" value="7"/>
</dbReference>
<dbReference type="EMBL" id="CM015712">
    <property type="protein sequence ID" value="KAF3706895.1"/>
    <property type="molecule type" value="Genomic_DNA"/>
</dbReference>
<feature type="domain" description="C2H2-type" evidence="13">
    <location>
        <begin position="413"/>
        <end position="440"/>
    </location>
</feature>
<keyword evidence="7" id="KW-0805">Transcription regulation</keyword>
<dbReference type="FunFam" id="3.30.160.60:FF:001235">
    <property type="entry name" value="Si:ch211-119o8.6"/>
    <property type="match status" value="1"/>
</dbReference>
<gene>
    <name evidence="14" type="ORF">EXN66_Car000066</name>
</gene>
<feature type="region of interest" description="Disordered" evidence="12">
    <location>
        <begin position="280"/>
        <end position="322"/>
    </location>
</feature>
<dbReference type="PROSITE" id="PS00028">
    <property type="entry name" value="ZINC_FINGER_C2H2_1"/>
    <property type="match status" value="6"/>
</dbReference>
<keyword evidence="9" id="KW-0804">Transcription</keyword>
<feature type="domain" description="C2H2-type" evidence="13">
    <location>
        <begin position="441"/>
        <end position="468"/>
    </location>
</feature>
<keyword evidence="10" id="KW-0539">Nucleus</keyword>
<keyword evidence="3" id="KW-0479">Metal-binding</keyword>
<dbReference type="PANTHER" id="PTHR24394">
    <property type="entry name" value="ZINC FINGER PROTEIN"/>
    <property type="match status" value="1"/>
</dbReference>
<dbReference type="InterPro" id="IPR013087">
    <property type="entry name" value="Znf_C2H2_type"/>
</dbReference>
<evidence type="ECO:0000256" key="11">
    <source>
        <dbReference type="PROSITE-ProRule" id="PRU00042"/>
    </source>
</evidence>
<feature type="domain" description="C2H2-type" evidence="13">
    <location>
        <begin position="469"/>
        <end position="496"/>
    </location>
</feature>
<dbReference type="FunFam" id="3.30.160.60:FF:001450">
    <property type="entry name" value="zinc finger protein 774"/>
    <property type="match status" value="1"/>
</dbReference>
<keyword evidence="4" id="KW-0677">Repeat</keyword>
<evidence type="ECO:0000256" key="3">
    <source>
        <dbReference type="ARBA" id="ARBA00022723"/>
    </source>
</evidence>
<proteinExistence type="inferred from homology"/>
<dbReference type="FunFam" id="3.30.160.60:FF:000478">
    <property type="entry name" value="Zinc finger protein 133"/>
    <property type="match status" value="1"/>
</dbReference>
<comment type="similarity">
    <text evidence="2">Belongs to the krueppel C2H2-type zinc-finger protein family.</text>
</comment>
<protein>
    <submittedName>
        <fullName evidence="14">Gastrula zinc finger protein XlCGF57.1</fullName>
    </submittedName>
</protein>
<evidence type="ECO:0000313" key="15">
    <source>
        <dbReference type="Proteomes" id="UP000503349"/>
    </source>
</evidence>
<evidence type="ECO:0000259" key="13">
    <source>
        <dbReference type="PROSITE" id="PS50157"/>
    </source>
</evidence>
<dbReference type="GO" id="GO:0005634">
    <property type="term" value="C:nucleus"/>
    <property type="evidence" value="ECO:0007669"/>
    <property type="project" value="UniProtKB-SubCell"/>
</dbReference>
<feature type="domain" description="C2H2-type" evidence="13">
    <location>
        <begin position="226"/>
        <end position="253"/>
    </location>
</feature>
<feature type="domain" description="C2H2-type" evidence="13">
    <location>
        <begin position="198"/>
        <end position="225"/>
    </location>
</feature>
<dbReference type="InterPro" id="IPR036236">
    <property type="entry name" value="Znf_C2H2_sf"/>
</dbReference>
<dbReference type="GO" id="GO:0008270">
    <property type="term" value="F:zinc ion binding"/>
    <property type="evidence" value="ECO:0007669"/>
    <property type="project" value="UniProtKB-KW"/>
</dbReference>
<dbReference type="Pfam" id="PF13894">
    <property type="entry name" value="zf-C2H2_4"/>
    <property type="match status" value="1"/>
</dbReference>
<dbReference type="GO" id="GO:0003677">
    <property type="term" value="F:DNA binding"/>
    <property type="evidence" value="ECO:0007669"/>
    <property type="project" value="UniProtKB-KW"/>
</dbReference>
<dbReference type="Proteomes" id="UP000503349">
    <property type="component" value="Chromosome 1"/>
</dbReference>
<evidence type="ECO:0000256" key="6">
    <source>
        <dbReference type="ARBA" id="ARBA00022833"/>
    </source>
</evidence>
<feature type="domain" description="C2H2-type" evidence="13">
    <location>
        <begin position="377"/>
        <end position="404"/>
    </location>
</feature>
<evidence type="ECO:0000313" key="14">
    <source>
        <dbReference type="EMBL" id="KAF3706895.1"/>
    </source>
</evidence>
<evidence type="ECO:0000256" key="10">
    <source>
        <dbReference type="ARBA" id="ARBA00023242"/>
    </source>
</evidence>
<dbReference type="GO" id="GO:0000981">
    <property type="term" value="F:DNA-binding transcription factor activity, RNA polymerase II-specific"/>
    <property type="evidence" value="ECO:0007669"/>
    <property type="project" value="TreeGrafter"/>
</dbReference>
<accession>A0A6G1QWI7</accession>
<feature type="region of interest" description="Disordered" evidence="12">
    <location>
        <begin position="53"/>
        <end position="167"/>
    </location>
</feature>
<evidence type="ECO:0000256" key="9">
    <source>
        <dbReference type="ARBA" id="ARBA00023163"/>
    </source>
</evidence>
<dbReference type="FunFam" id="3.30.160.60:FF:001289">
    <property type="entry name" value="Zinc finger protein 574"/>
    <property type="match status" value="1"/>
</dbReference>
<sequence length="512" mass="58456">MSRLQSLKAFVNQRLNAAVEEIFGHFERTITEYEEELGHRFKPRDIQQLLVTDEEPPYEQQDPEPPHIKEERWSSQEGEQLQRMEEADITNFSLTTVKSEDDEEKPQPPELHPSQTEDNREKQPLTSSSAQDIETGADEEDCRGPQTDRNSHPDTQLEPVSDERTSPLFTAVMKISDDWTKTRANNPGLLENSECEQFSCSECGRECSQSSNLRTHVRIHMGDKPFSCLVCGQRFLQKVHLAHHMVHHTGEKLFSCTFCDESFIWLNQLRSHRCVGETFQQPEQNRETETSSLTQHMERGADGVDGGGPPTDRNSHPHTQLGPGTVVKASCFSASETEAYGGNSGVNHVKKPFSFSDCAKSFVHKTPVRCLAGEKPFSCLVCNKSFSWRRQLKRHMRIHTEDTNSSEQRKESFICTECGRRFVCKTYLKGHMRIHAGEMTNSCSVCGKCFVLRSHLNEHMRSHTGERPYSCQVCHKLFRYSGNLWRHMKIHSRETLLRGGGTNTQDQNQPGT</sequence>
<evidence type="ECO:0000256" key="2">
    <source>
        <dbReference type="ARBA" id="ARBA00006991"/>
    </source>
</evidence>
<reference evidence="14 15" key="1">
    <citation type="submission" date="2019-02" db="EMBL/GenBank/DDBJ databases">
        <title>Opniocepnalus argus genome.</title>
        <authorList>
            <person name="Zhou C."/>
            <person name="Xiao S."/>
        </authorList>
    </citation>
    <scope>NUCLEOTIDE SEQUENCE [LARGE SCALE GENOMIC DNA]</scope>
    <source>
        <strain evidence="14">OARG1902GOOAL</strain>
        <tissue evidence="14">Muscle</tissue>
    </source>
</reference>
<dbReference type="AlphaFoldDB" id="A0A6G1QWI7"/>
<dbReference type="SUPFAM" id="SSF57667">
    <property type="entry name" value="beta-beta-alpha zinc fingers"/>
    <property type="match status" value="5"/>
</dbReference>
<name>A0A6G1QWI7_CHAAH</name>
<dbReference type="Pfam" id="PF00096">
    <property type="entry name" value="zf-C2H2"/>
    <property type="match status" value="4"/>
</dbReference>
<keyword evidence="5 11" id="KW-0863">Zinc-finger</keyword>
<dbReference type="FunFam" id="3.30.160.60:FF:000100">
    <property type="entry name" value="Zinc finger 45-like"/>
    <property type="match status" value="2"/>
</dbReference>
<keyword evidence="8" id="KW-0238">DNA-binding</keyword>
<evidence type="ECO:0000256" key="1">
    <source>
        <dbReference type="ARBA" id="ARBA00004123"/>
    </source>
</evidence>
<keyword evidence="6" id="KW-0862">Zinc</keyword>
<organism evidence="14 15">
    <name type="scientific">Channa argus</name>
    <name type="common">Northern snakehead</name>
    <name type="synonym">Ophicephalus argus</name>
    <dbReference type="NCBI Taxonomy" id="215402"/>
    <lineage>
        <taxon>Eukaryota</taxon>
        <taxon>Metazoa</taxon>
        <taxon>Chordata</taxon>
        <taxon>Craniata</taxon>
        <taxon>Vertebrata</taxon>
        <taxon>Euteleostomi</taxon>
        <taxon>Actinopterygii</taxon>
        <taxon>Neopterygii</taxon>
        <taxon>Teleostei</taxon>
        <taxon>Neoteleostei</taxon>
        <taxon>Acanthomorphata</taxon>
        <taxon>Anabantaria</taxon>
        <taxon>Anabantiformes</taxon>
        <taxon>Channoidei</taxon>
        <taxon>Channidae</taxon>
        <taxon>Channa</taxon>
    </lineage>
</organism>
<feature type="domain" description="C2H2-type" evidence="13">
    <location>
        <begin position="254"/>
        <end position="282"/>
    </location>
</feature>
<dbReference type="PANTHER" id="PTHR24394:SF44">
    <property type="entry name" value="ZINC FINGER PROTEIN 271-LIKE"/>
    <property type="match status" value="1"/>
</dbReference>
<dbReference type="Gene3D" id="3.30.160.60">
    <property type="entry name" value="Classic Zinc Finger"/>
    <property type="match status" value="7"/>
</dbReference>
<dbReference type="PROSITE" id="PS50157">
    <property type="entry name" value="ZINC_FINGER_C2H2_2"/>
    <property type="match status" value="7"/>
</dbReference>
<evidence type="ECO:0000256" key="12">
    <source>
        <dbReference type="SAM" id="MobiDB-lite"/>
    </source>
</evidence>
<feature type="compositionally biased region" description="Basic and acidic residues" evidence="12">
    <location>
        <begin position="64"/>
        <end position="86"/>
    </location>
</feature>
<evidence type="ECO:0000256" key="8">
    <source>
        <dbReference type="ARBA" id="ARBA00023125"/>
    </source>
</evidence>
<comment type="subcellular location">
    <subcellularLocation>
        <location evidence="1">Nucleus</location>
    </subcellularLocation>
</comment>
<evidence type="ECO:0000256" key="7">
    <source>
        <dbReference type="ARBA" id="ARBA00023015"/>
    </source>
</evidence>
<reference evidence="15" key="2">
    <citation type="submission" date="2019-02" db="EMBL/GenBank/DDBJ databases">
        <title>Opniocepnalus argus Var Kimnra genome.</title>
        <authorList>
            <person name="Zhou C."/>
            <person name="Xiao S."/>
        </authorList>
    </citation>
    <scope>NUCLEOTIDE SEQUENCE [LARGE SCALE GENOMIC DNA]</scope>
</reference>
<evidence type="ECO:0000256" key="4">
    <source>
        <dbReference type="ARBA" id="ARBA00022737"/>
    </source>
</evidence>
<keyword evidence="15" id="KW-1185">Reference proteome</keyword>